<gene>
    <name evidence="5" type="ORF">SAMN05216555_106143</name>
</gene>
<dbReference type="PANTHER" id="PTHR30146:SF153">
    <property type="entry name" value="LACTOSE OPERON REPRESSOR"/>
    <property type="match status" value="1"/>
</dbReference>
<evidence type="ECO:0000256" key="1">
    <source>
        <dbReference type="ARBA" id="ARBA00023015"/>
    </source>
</evidence>
<dbReference type="STRING" id="1045773.SAMN05216555_106143"/>
<dbReference type="CDD" id="cd06267">
    <property type="entry name" value="PBP1_LacI_sugar_binding-like"/>
    <property type="match status" value="1"/>
</dbReference>
<dbReference type="CDD" id="cd01392">
    <property type="entry name" value="HTH_LacI"/>
    <property type="match status" value="1"/>
</dbReference>
<name>A0A1G8QF57_9MICC</name>
<dbReference type="SUPFAM" id="SSF47413">
    <property type="entry name" value="lambda repressor-like DNA-binding domains"/>
    <property type="match status" value="1"/>
</dbReference>
<keyword evidence="3" id="KW-0804">Transcription</keyword>
<evidence type="ECO:0000259" key="4">
    <source>
        <dbReference type="PROSITE" id="PS50932"/>
    </source>
</evidence>
<keyword evidence="2 5" id="KW-0238">DNA-binding</keyword>
<dbReference type="InterPro" id="IPR000843">
    <property type="entry name" value="HTH_LacI"/>
</dbReference>
<proteinExistence type="predicted"/>
<dbReference type="Gene3D" id="1.10.260.40">
    <property type="entry name" value="lambda repressor-like DNA-binding domains"/>
    <property type="match status" value="1"/>
</dbReference>
<keyword evidence="1" id="KW-0805">Transcription regulation</keyword>
<dbReference type="Pfam" id="PF13377">
    <property type="entry name" value="Peripla_BP_3"/>
    <property type="match status" value="1"/>
</dbReference>
<evidence type="ECO:0000313" key="6">
    <source>
        <dbReference type="Proteomes" id="UP000182130"/>
    </source>
</evidence>
<reference evidence="6" key="1">
    <citation type="submission" date="2016-10" db="EMBL/GenBank/DDBJ databases">
        <authorList>
            <person name="Varghese N."/>
            <person name="Submissions S."/>
        </authorList>
    </citation>
    <scope>NUCLEOTIDE SEQUENCE [LARGE SCALE GENOMIC DNA]</scope>
    <source>
        <strain evidence="6">CGMCC 1.10783</strain>
    </source>
</reference>
<sequence length="341" mass="34778">MPSSVQSVADRAGVSVSTVSRALRGVPGIAESTRKRVQEAAEELGYVASLSASRLATGRTHTVAVVVPLLSKWFFAEVIAAAGRVLSRAGYDVLLTELSTPELRNAFFAAPRLQGRSDGALVLALQLTAEELAALEAQGQAVALVGSERAGASSVCVEDRAGGRAATRHLINLGHERIAFLGIQEAPGSTLGGVPPAERLLGYRDALADAGISPDPGLEFGVGNTVDAGSAAMATALTMAEPPTAVVAASDELAFGALATLRGAGLQVPGDFSVVGYDNHELAGSVGLTTMDHGVAEQGRLAAEALIATLDGAPAAVERLQPNLVVRGSTAPPRRLRAVSP</sequence>
<dbReference type="InterPro" id="IPR010982">
    <property type="entry name" value="Lambda_DNA-bd_dom_sf"/>
</dbReference>
<dbReference type="PANTHER" id="PTHR30146">
    <property type="entry name" value="LACI-RELATED TRANSCRIPTIONAL REPRESSOR"/>
    <property type="match status" value="1"/>
</dbReference>
<dbReference type="RefSeq" id="WP_074588614.1">
    <property type="nucleotide sequence ID" value="NZ_FNEI01000006.1"/>
</dbReference>
<organism evidence="5 6">
    <name type="scientific">Arthrobacter cupressi</name>
    <dbReference type="NCBI Taxonomy" id="1045773"/>
    <lineage>
        <taxon>Bacteria</taxon>
        <taxon>Bacillati</taxon>
        <taxon>Actinomycetota</taxon>
        <taxon>Actinomycetes</taxon>
        <taxon>Micrococcales</taxon>
        <taxon>Micrococcaceae</taxon>
        <taxon>Arthrobacter</taxon>
    </lineage>
</organism>
<dbReference type="InterPro" id="IPR046335">
    <property type="entry name" value="LacI/GalR-like_sensor"/>
</dbReference>
<dbReference type="EMBL" id="FNEI01000006">
    <property type="protein sequence ID" value="SDJ02730.1"/>
    <property type="molecule type" value="Genomic_DNA"/>
</dbReference>
<dbReference type="GO" id="GO:0000976">
    <property type="term" value="F:transcription cis-regulatory region binding"/>
    <property type="evidence" value="ECO:0007669"/>
    <property type="project" value="TreeGrafter"/>
</dbReference>
<evidence type="ECO:0000256" key="2">
    <source>
        <dbReference type="ARBA" id="ARBA00023125"/>
    </source>
</evidence>
<keyword evidence="6" id="KW-1185">Reference proteome</keyword>
<dbReference type="OrthoDB" id="3510266at2"/>
<feature type="domain" description="HTH lacI-type" evidence="4">
    <location>
        <begin position="8"/>
        <end position="57"/>
    </location>
</feature>
<dbReference type="PROSITE" id="PS50932">
    <property type="entry name" value="HTH_LACI_2"/>
    <property type="match status" value="1"/>
</dbReference>
<dbReference type="AlphaFoldDB" id="A0A1G8QF57"/>
<dbReference type="GO" id="GO:0003700">
    <property type="term" value="F:DNA-binding transcription factor activity"/>
    <property type="evidence" value="ECO:0007669"/>
    <property type="project" value="TreeGrafter"/>
</dbReference>
<dbReference type="Pfam" id="PF00356">
    <property type="entry name" value="LacI"/>
    <property type="match status" value="1"/>
</dbReference>
<protein>
    <submittedName>
        <fullName evidence="5">DNA-binding transcriptional regulator, LacI/PurR family</fullName>
    </submittedName>
</protein>
<dbReference type="Proteomes" id="UP000182130">
    <property type="component" value="Unassembled WGS sequence"/>
</dbReference>
<dbReference type="InterPro" id="IPR028082">
    <property type="entry name" value="Peripla_BP_I"/>
</dbReference>
<dbReference type="Gene3D" id="3.40.50.2300">
    <property type="match status" value="2"/>
</dbReference>
<evidence type="ECO:0000313" key="5">
    <source>
        <dbReference type="EMBL" id="SDJ02730.1"/>
    </source>
</evidence>
<accession>A0A1G8QF57</accession>
<dbReference type="SUPFAM" id="SSF53822">
    <property type="entry name" value="Periplasmic binding protein-like I"/>
    <property type="match status" value="1"/>
</dbReference>
<evidence type="ECO:0000256" key="3">
    <source>
        <dbReference type="ARBA" id="ARBA00023163"/>
    </source>
</evidence>
<dbReference type="SMART" id="SM00354">
    <property type="entry name" value="HTH_LACI"/>
    <property type="match status" value="1"/>
</dbReference>